<keyword evidence="5" id="KW-1185">Reference proteome</keyword>
<sequence>MRCAFRLLMSFSFLSVHGRTFCGLMAGLSLPLLLTAVAGCLRAERPLASLEVAQAVAQTSQSCRECHLEIHAAWSPTDHAQANRSIDPVRDAEALRLFALAAPDSARPELVLGQKPSWQPLVSAPGGRWQPHEQAFDPAKREFFNVFGEENRRAGEWGHWTGRGMNWNSMCAHCHMTGYQRRYDPATDSYASTWVEHGVGCIQCHGPTAPGHGDKNKPPPAGPKPPFHGDRTKMMQTCAPCHARNEKLTEDFQPGDNYHDHYRVTLPVEPGIYYPDGQQRDEDFNWTSVLLSRMGHAGVTCLDCHDPHTTKTILPTSDNQLCQQCHTPPGRVMTGGIRATPIDPLAHSRHQPGSAGNSCVACHMPVTTYMQRSPRHDHGWLKPDPLLTKELGIPNACSKCHEKEGLDWVIAKADEWHGPKLDSRQRARARAVAAAQAGNTEAAERLLALLHDEDIPVWRATYLSLLPGLPDATAALPVAEAALSAADPMERAAAVRFFSGQAEASRRLTPLLADPVRLVRLDAAWALSGELPPGSAIRRELDGYLKLTLDQPAGRLRLGQDLANRGDLTGAEREITRAVEWDPYSAGIRDSQGMVLAGLGRLTEAGNAFYRAAELAGSGPGAPMALRAGLAFAEGSRLAEAESGFRLAIRLDPQAHRARYNLGLLLAQANRLPEAALELRSAADTAPGEADYPFALATVLLRQGDRQGASTAAERTLRIDPAHAGARQVIQEVR</sequence>
<evidence type="ECO:0000259" key="3">
    <source>
        <dbReference type="Pfam" id="PF13435"/>
    </source>
</evidence>
<comment type="caution">
    <text evidence="4">The sequence shown here is derived from an EMBL/GenBank/DDBJ whole genome shotgun (WGS) entry which is preliminary data.</text>
</comment>
<dbReference type="Proteomes" id="UP000290218">
    <property type="component" value="Unassembled WGS sequence"/>
</dbReference>
<gene>
    <name evidence="4" type="ORF">ESB00_08530</name>
</gene>
<dbReference type="SUPFAM" id="SSF48371">
    <property type="entry name" value="ARM repeat"/>
    <property type="match status" value="1"/>
</dbReference>
<name>A0A4Q1CAH2_9BACT</name>
<protein>
    <submittedName>
        <fullName evidence="4">Tetratricopeptide repeat protein</fullName>
    </submittedName>
</protein>
<dbReference type="Pfam" id="PF13432">
    <property type="entry name" value="TPR_16"/>
    <property type="match status" value="2"/>
</dbReference>
<dbReference type="OrthoDB" id="9814800at2"/>
<dbReference type="Gene3D" id="1.25.10.10">
    <property type="entry name" value="Leucine-rich Repeat Variant"/>
    <property type="match status" value="1"/>
</dbReference>
<organism evidence="4 5">
    <name type="scientific">Oleiharenicola lentus</name>
    <dbReference type="NCBI Taxonomy" id="2508720"/>
    <lineage>
        <taxon>Bacteria</taxon>
        <taxon>Pseudomonadati</taxon>
        <taxon>Verrucomicrobiota</taxon>
        <taxon>Opitutia</taxon>
        <taxon>Opitutales</taxon>
        <taxon>Opitutaceae</taxon>
        <taxon>Oleiharenicola</taxon>
    </lineage>
</organism>
<dbReference type="SUPFAM" id="SSF48452">
    <property type="entry name" value="TPR-like"/>
    <property type="match status" value="1"/>
</dbReference>
<dbReference type="InterPro" id="IPR011989">
    <property type="entry name" value="ARM-like"/>
</dbReference>
<evidence type="ECO:0000259" key="2">
    <source>
        <dbReference type="Pfam" id="PF09699"/>
    </source>
</evidence>
<proteinExistence type="predicted"/>
<dbReference type="Gene3D" id="1.25.40.10">
    <property type="entry name" value="Tetratricopeptide repeat domain"/>
    <property type="match status" value="2"/>
</dbReference>
<evidence type="ECO:0000256" key="1">
    <source>
        <dbReference type="SAM" id="MobiDB-lite"/>
    </source>
</evidence>
<dbReference type="InterPro" id="IPR036280">
    <property type="entry name" value="Multihaem_cyt_sf"/>
</dbReference>
<dbReference type="Gene3D" id="1.10.1130.10">
    <property type="entry name" value="Flavocytochrome C3, Chain A"/>
    <property type="match status" value="2"/>
</dbReference>
<accession>A0A4Q1CAH2</accession>
<evidence type="ECO:0000313" key="5">
    <source>
        <dbReference type="Proteomes" id="UP000290218"/>
    </source>
</evidence>
<reference evidence="4 5" key="1">
    <citation type="submission" date="2019-01" db="EMBL/GenBank/DDBJ databases">
        <title>Lacunisphaera sp. strain TWA-58.</title>
        <authorList>
            <person name="Chen W.-M."/>
        </authorList>
    </citation>
    <scope>NUCLEOTIDE SEQUENCE [LARGE SCALE GENOMIC DNA]</scope>
    <source>
        <strain evidence="4 5">TWA-58</strain>
    </source>
</reference>
<dbReference type="InterPro" id="IPR023155">
    <property type="entry name" value="Cyt_c-552/4"/>
</dbReference>
<dbReference type="AlphaFoldDB" id="A0A4Q1CAH2"/>
<dbReference type="EMBL" id="SDHX01000001">
    <property type="protein sequence ID" value="RXK55910.1"/>
    <property type="molecule type" value="Genomic_DNA"/>
</dbReference>
<evidence type="ECO:0000313" key="4">
    <source>
        <dbReference type="EMBL" id="RXK55910.1"/>
    </source>
</evidence>
<feature type="domain" description="Cytochrome c-552/4" evidence="3">
    <location>
        <begin position="166"/>
        <end position="206"/>
    </location>
</feature>
<feature type="region of interest" description="Disordered" evidence="1">
    <location>
        <begin position="206"/>
        <end position="229"/>
    </location>
</feature>
<feature type="domain" description="Cytochrome c-552/4" evidence="3">
    <location>
        <begin position="63"/>
        <end position="94"/>
    </location>
</feature>
<dbReference type="SUPFAM" id="SSF48695">
    <property type="entry name" value="Multiheme cytochromes"/>
    <property type="match status" value="1"/>
</dbReference>
<dbReference type="InterPro" id="IPR011990">
    <property type="entry name" value="TPR-like_helical_dom_sf"/>
</dbReference>
<dbReference type="Pfam" id="PF13435">
    <property type="entry name" value="Cytochrome_C554"/>
    <property type="match status" value="2"/>
</dbReference>
<dbReference type="InterPro" id="IPR010177">
    <property type="entry name" value="Paired_CXXCH_1"/>
</dbReference>
<dbReference type="Pfam" id="PF09699">
    <property type="entry name" value="Paired_CXXCH_1"/>
    <property type="match status" value="1"/>
</dbReference>
<feature type="domain" description="Doubled CXXCH motif" evidence="2">
    <location>
        <begin position="300"/>
        <end position="327"/>
    </location>
</feature>
<dbReference type="InterPro" id="IPR016024">
    <property type="entry name" value="ARM-type_fold"/>
</dbReference>